<reference evidence="3 4" key="1">
    <citation type="journal article" date="2014" name="Genome Biol.">
        <title>Transcriptome and methylome profiling reveals relics of genome dominance in the mesopolyploid Brassica oleracea.</title>
        <authorList>
            <person name="Parkin I.A."/>
            <person name="Koh C."/>
            <person name="Tang H."/>
            <person name="Robinson S.J."/>
            <person name="Kagale S."/>
            <person name="Clarke W.E."/>
            <person name="Town C.D."/>
            <person name="Nixon J."/>
            <person name="Krishnakumar V."/>
            <person name="Bidwell S.L."/>
            <person name="Denoeud F."/>
            <person name="Belcram H."/>
            <person name="Links M.G."/>
            <person name="Just J."/>
            <person name="Clarke C."/>
            <person name="Bender T."/>
            <person name="Huebert T."/>
            <person name="Mason A.S."/>
            <person name="Pires J.C."/>
            <person name="Barker G."/>
            <person name="Moore J."/>
            <person name="Walley P.G."/>
            <person name="Manoli S."/>
            <person name="Batley J."/>
            <person name="Edwards D."/>
            <person name="Nelson M.N."/>
            <person name="Wang X."/>
            <person name="Paterson A.H."/>
            <person name="King G."/>
            <person name="Bancroft I."/>
            <person name="Chalhoub B."/>
            <person name="Sharpe A.G."/>
        </authorList>
    </citation>
    <scope>NUCLEOTIDE SEQUENCE</scope>
    <source>
        <strain evidence="3 4">cv. TO1000</strain>
    </source>
</reference>
<protein>
    <recommendedName>
        <fullName evidence="2">MATH domain-containing protein</fullName>
    </recommendedName>
</protein>
<dbReference type="PROSITE" id="PS50144">
    <property type="entry name" value="MATH"/>
    <property type="match status" value="1"/>
</dbReference>
<keyword evidence="1" id="KW-0175">Coiled coil</keyword>
<dbReference type="AlphaFoldDB" id="A0A0D3CUJ6"/>
<accession>A0A0D3CUJ6</accession>
<organism evidence="3 4">
    <name type="scientific">Brassica oleracea var. oleracea</name>
    <dbReference type="NCBI Taxonomy" id="109376"/>
    <lineage>
        <taxon>Eukaryota</taxon>
        <taxon>Viridiplantae</taxon>
        <taxon>Streptophyta</taxon>
        <taxon>Embryophyta</taxon>
        <taxon>Tracheophyta</taxon>
        <taxon>Spermatophyta</taxon>
        <taxon>Magnoliopsida</taxon>
        <taxon>eudicotyledons</taxon>
        <taxon>Gunneridae</taxon>
        <taxon>Pentapetalae</taxon>
        <taxon>rosids</taxon>
        <taxon>malvids</taxon>
        <taxon>Brassicales</taxon>
        <taxon>Brassicaceae</taxon>
        <taxon>Brassiceae</taxon>
        <taxon>Brassica</taxon>
    </lineage>
</organism>
<dbReference type="SUPFAM" id="SSF49599">
    <property type="entry name" value="TRAF domain-like"/>
    <property type="match status" value="1"/>
</dbReference>
<dbReference type="CDD" id="cd00121">
    <property type="entry name" value="MATH"/>
    <property type="match status" value="1"/>
</dbReference>
<evidence type="ECO:0000259" key="2">
    <source>
        <dbReference type="PROSITE" id="PS50144"/>
    </source>
</evidence>
<name>A0A0D3CUJ6_BRAOL</name>
<evidence type="ECO:0000313" key="4">
    <source>
        <dbReference type="Proteomes" id="UP000032141"/>
    </source>
</evidence>
<evidence type="ECO:0000256" key="1">
    <source>
        <dbReference type="ARBA" id="ARBA00023054"/>
    </source>
</evidence>
<dbReference type="PANTHER" id="PTHR46236:SF35">
    <property type="entry name" value="MATH DOMAIN-CONTAINING PROTEIN"/>
    <property type="match status" value="1"/>
</dbReference>
<sequence>MESRFSKDEDELEIKLLGVEQKADILTRAHVRKMADVTRVIVAVSLSHKTHRNLSEEVRRRLYKNQADSKKKRYGSEESIRSNLEKDVNSMGGFAHHGVVKEDYLMINGVKTLSLYLDVAGSASLPYGWRRRAELCLSVVNHVSEELTEIKATEHWFDAEFCDFGFTTMLPLDKIHDKDGGFLVNGDLEIVAEVEVLEVIGKLDVSEETKLLSKVEEDDGAEARDSLELSVNGFQVLPSQVESVRRIFERHPDIASKFRPKNQHLRTAYINILLSLINTLCQPTKDLSKDDLNDAYENFCFKSINSSSISFILFSPASCFSFFSSNFSSNQSKFKPASVKYAKLSWRRRKQMCLWPKLPYHSMMLFDRFKFLFLVAWILRLFGDK</sequence>
<dbReference type="Pfam" id="PF22486">
    <property type="entry name" value="MATH_2"/>
    <property type="match status" value="1"/>
</dbReference>
<feature type="domain" description="MATH" evidence="2">
    <location>
        <begin position="64"/>
        <end position="194"/>
    </location>
</feature>
<dbReference type="PANTHER" id="PTHR46236">
    <property type="entry name" value="TRAF-LIKE SUPERFAMILY PROTEIN"/>
    <property type="match status" value="1"/>
</dbReference>
<dbReference type="InterPro" id="IPR002083">
    <property type="entry name" value="MATH/TRAF_dom"/>
</dbReference>
<dbReference type="Proteomes" id="UP000032141">
    <property type="component" value="Chromosome C6"/>
</dbReference>
<evidence type="ECO:0000313" key="3">
    <source>
        <dbReference type="EnsemblPlants" id="Bo6g074640.1"/>
    </source>
</evidence>
<dbReference type="HOGENOM" id="CLU_718354_0_0_1"/>
<dbReference type="Gramene" id="Bo6g074640.1">
    <property type="protein sequence ID" value="Bo6g074640.1"/>
    <property type="gene ID" value="Bo6g074640"/>
</dbReference>
<dbReference type="EnsemblPlants" id="Bo6g074640.1">
    <property type="protein sequence ID" value="Bo6g074640.1"/>
    <property type="gene ID" value="Bo6g074640"/>
</dbReference>
<dbReference type="Gene3D" id="2.40.30.10">
    <property type="entry name" value="Translation factors"/>
    <property type="match status" value="1"/>
</dbReference>
<dbReference type="InterPro" id="IPR008974">
    <property type="entry name" value="TRAF-like"/>
</dbReference>
<dbReference type="InterPro" id="IPR050804">
    <property type="entry name" value="MCC"/>
</dbReference>
<dbReference type="Gene3D" id="2.60.210.10">
    <property type="entry name" value="Apoptosis, Tumor Necrosis Factor Receptor Associated Protein 2, Chain A"/>
    <property type="match status" value="1"/>
</dbReference>
<proteinExistence type="predicted"/>
<keyword evidence="4" id="KW-1185">Reference proteome</keyword>
<dbReference type="eggNOG" id="KOG1987">
    <property type="taxonomic scope" value="Eukaryota"/>
</dbReference>
<reference evidence="3" key="2">
    <citation type="submission" date="2015-03" db="UniProtKB">
        <authorList>
            <consortium name="EnsemblPlants"/>
        </authorList>
    </citation>
    <scope>IDENTIFICATION</scope>
</reference>